<dbReference type="PANTHER" id="PTHR47843">
    <property type="entry name" value="BTB DOMAIN-CONTAINING PROTEIN-RELATED"/>
    <property type="match status" value="1"/>
</dbReference>
<dbReference type="PROSITE" id="PS50097">
    <property type="entry name" value="BTB"/>
    <property type="match status" value="1"/>
</dbReference>
<accession>F9G2X7</accession>
<evidence type="ECO:0000256" key="1">
    <source>
        <dbReference type="SAM" id="MobiDB-lite"/>
    </source>
</evidence>
<dbReference type="OrthoDB" id="6359816at2759"/>
<dbReference type="InterPro" id="IPR000210">
    <property type="entry name" value="BTB/POZ_dom"/>
</dbReference>
<feature type="compositionally biased region" description="Pro residues" evidence="1">
    <location>
        <begin position="657"/>
        <end position="681"/>
    </location>
</feature>
<gene>
    <name evidence="3" type="ORF">FOXB_13009</name>
</gene>
<feature type="compositionally biased region" description="Basic and acidic residues" evidence="1">
    <location>
        <begin position="618"/>
        <end position="628"/>
    </location>
</feature>
<reference evidence="3" key="1">
    <citation type="journal article" date="2012" name="Mol. Plant Microbe Interact.">
        <title>A highly conserved effector in Fusarium oxysporum is required for full virulence on Arabidopsis.</title>
        <authorList>
            <person name="Thatcher L.F."/>
            <person name="Gardiner D.M."/>
            <person name="Kazan K."/>
            <person name="Manners J."/>
        </authorList>
    </citation>
    <scope>NUCLEOTIDE SEQUENCE [LARGE SCALE GENOMIC DNA]</scope>
    <source>
        <strain evidence="3">Fo5176</strain>
    </source>
</reference>
<dbReference type="Gene3D" id="3.30.710.10">
    <property type="entry name" value="Potassium Channel Kv1.1, Chain A"/>
    <property type="match status" value="1"/>
</dbReference>
<feature type="compositionally biased region" description="Pro residues" evidence="1">
    <location>
        <begin position="315"/>
        <end position="330"/>
    </location>
</feature>
<dbReference type="STRING" id="660025.F9G2X7"/>
<dbReference type="SUPFAM" id="SSF54695">
    <property type="entry name" value="POZ domain"/>
    <property type="match status" value="1"/>
</dbReference>
<dbReference type="InterPro" id="IPR011333">
    <property type="entry name" value="SKP1/BTB/POZ_sf"/>
</dbReference>
<feature type="domain" description="BTB" evidence="2">
    <location>
        <begin position="479"/>
        <end position="546"/>
    </location>
</feature>
<feature type="region of interest" description="Disordered" evidence="1">
    <location>
        <begin position="617"/>
        <end position="681"/>
    </location>
</feature>
<dbReference type="CDD" id="cd18186">
    <property type="entry name" value="BTB_POZ_ZBTB_KLHL-like"/>
    <property type="match status" value="1"/>
</dbReference>
<dbReference type="AlphaFoldDB" id="F9G2X7"/>
<dbReference type="PANTHER" id="PTHR47843:SF5">
    <property type="entry name" value="BTB_POZ DOMAIN PROTEIN"/>
    <property type="match status" value="1"/>
</dbReference>
<organism evidence="3">
    <name type="scientific">Fusarium oxysporum (strain Fo5176)</name>
    <name type="common">Fusarium vascular wilt</name>
    <dbReference type="NCBI Taxonomy" id="660025"/>
    <lineage>
        <taxon>Eukaryota</taxon>
        <taxon>Fungi</taxon>
        <taxon>Dikarya</taxon>
        <taxon>Ascomycota</taxon>
        <taxon>Pezizomycotina</taxon>
        <taxon>Sordariomycetes</taxon>
        <taxon>Hypocreomycetidae</taxon>
        <taxon>Hypocreales</taxon>
        <taxon>Nectriaceae</taxon>
        <taxon>Fusarium</taxon>
        <taxon>Fusarium oxysporum species complex</taxon>
    </lineage>
</organism>
<dbReference type="EMBL" id="AFQF01003277">
    <property type="protein sequence ID" value="EGU76484.1"/>
    <property type="molecule type" value="Genomic_DNA"/>
</dbReference>
<evidence type="ECO:0000259" key="2">
    <source>
        <dbReference type="PROSITE" id="PS50097"/>
    </source>
</evidence>
<feature type="compositionally biased region" description="Low complexity" evidence="1">
    <location>
        <begin position="255"/>
        <end position="269"/>
    </location>
</feature>
<sequence length="781" mass="85823">MEPLGAFASVVTIVGLIRPTAKFVRSLRGITSDDGHVAKEIHTMAIRIQGSAHSIDVALEELKGHSSTLEKMQHAPSKVLQYIIDNKSMDIIVSGTESIAKQMRDIARDLSDTKKRFKILKKIDWILRDKMEVESLFPEMQLVASCLSLYILNKSSGEVAQCLKQEMQLEMVERQYHSIMKEQRSGMNAESDFEAGAKPLLRLAQSVRRTGTAPQPKGARTGRRSSISEEILVSPPPSTVHDGDGGSEMPRRASRNSSGRSATSRNSAAPSQLSRTYSDFHPKRRHNLSVPREAPSEVSRHSSSSRESSRQHSAPPSPPPQTPDMPPTPQSPDSVEVSKPLRIDTSVRGGTVQAIQGYIINPRDYGKAFPVTNAKIDHLGSVNCISVKTANRFRLHIQELDPDEPSHTHGGSHEVMMPGPVVGKVTGLPAAVVTPPQHFFSHLSTTYLHSSPQRSAATMALQSAQSKALVDLLKTGDYSDLVISCGKDQYRVHKAIICPRSHFFKAACDGEFKEAQKGTIDLPDDDPVAVRMMIEYLYHDTYAPPAGASIHRDGAIDAHLSDTEYDDEKEKRKRELYGATFIGNKRIKRLTALPEDSTVRASQPARFTGFAAFIASRESQRGSDRSRQELGSSTSTNSVSVQNPSQASPNQSSSTPRPSPAPSPTPPHPPRPSAPQRPIPPVNLHLHAKVYALGEKYGIQPLKALALRKFESEAQFHLHSDDFLQGIREAYTSTVETDRPLRDAVVAILRSNKDLLKKDSVKEVLKETSLGFDLLMEFASG</sequence>
<name>F9G2X7_FUSOF</name>
<comment type="caution">
    <text evidence="3">The sequence shown here is derived from an EMBL/GenBank/DDBJ whole genome shotgun (WGS) entry which is preliminary data.</text>
</comment>
<protein>
    <recommendedName>
        <fullName evidence="2">BTB domain-containing protein</fullName>
    </recommendedName>
</protein>
<feature type="compositionally biased region" description="Low complexity" evidence="1">
    <location>
        <begin position="632"/>
        <end position="656"/>
    </location>
</feature>
<dbReference type="Pfam" id="PF00651">
    <property type="entry name" value="BTB"/>
    <property type="match status" value="1"/>
</dbReference>
<proteinExistence type="predicted"/>
<evidence type="ECO:0000313" key="3">
    <source>
        <dbReference type="EMBL" id="EGU76484.1"/>
    </source>
</evidence>
<feature type="region of interest" description="Disordered" evidence="1">
    <location>
        <begin position="206"/>
        <end position="337"/>
    </location>
</feature>